<gene>
    <name evidence="1" type="ORF">AQJ30_24430</name>
</gene>
<protein>
    <submittedName>
        <fullName evidence="1">Uncharacterized protein</fullName>
    </submittedName>
</protein>
<comment type="caution">
    <text evidence="1">The sequence shown here is derived from an EMBL/GenBank/DDBJ whole genome shotgun (WGS) entry which is preliminary data.</text>
</comment>
<dbReference type="GeneID" id="91427730"/>
<evidence type="ECO:0000313" key="2">
    <source>
        <dbReference type="Proteomes" id="UP000053271"/>
    </source>
</evidence>
<accession>A0A117QM21</accession>
<dbReference type="RefSeq" id="WP_067237858.1">
    <property type="nucleotide sequence ID" value="NZ_CP107760.1"/>
</dbReference>
<name>A0A117QM21_9ACTN</name>
<organism evidence="1 2">
    <name type="scientific">Streptomyces longwoodensis</name>
    <dbReference type="NCBI Taxonomy" id="68231"/>
    <lineage>
        <taxon>Bacteria</taxon>
        <taxon>Bacillati</taxon>
        <taxon>Actinomycetota</taxon>
        <taxon>Actinomycetes</taxon>
        <taxon>Kitasatosporales</taxon>
        <taxon>Streptomycetaceae</taxon>
        <taxon>Streptomyces</taxon>
    </lineage>
</organism>
<keyword evidence="2" id="KW-1185">Reference proteome</keyword>
<dbReference type="Proteomes" id="UP000053271">
    <property type="component" value="Unassembled WGS sequence"/>
</dbReference>
<sequence>MNSSFRPDLTRILAAATENIRRTVASTVMPPVAIRIPAMDHLAEAIAPLQPALERLDAMMPANWQGSHLAYSEMIVLMQEGVPLAWVPPADVIRQLLTADDAASRAQVIDDCRPAILTSCQATLAAVTDARFSEQKALLEECVHMAEHGMFSGAQALAANVWDTLIRGLAFANPGWLRPNRQWSGYAKVLDNIPVVDDDDPTIRQFREAAAFLPFPRALEPFWPPAPVPEHFNRHATAHAAATTQYTPVNAVTGIMLAVSVLRDIDDMGYPIQLHA</sequence>
<dbReference type="AlphaFoldDB" id="A0A117QM21"/>
<proteinExistence type="predicted"/>
<reference evidence="1 2" key="1">
    <citation type="submission" date="2015-10" db="EMBL/GenBank/DDBJ databases">
        <title>Draft genome sequence of Streptomyces longwoodensis DSM 41677, type strain for the species Streptomyces longwoodensis.</title>
        <authorList>
            <person name="Ruckert C."/>
            <person name="Winkler A."/>
            <person name="Kalinowski J."/>
            <person name="Kampfer P."/>
            <person name="Glaeser S."/>
        </authorList>
    </citation>
    <scope>NUCLEOTIDE SEQUENCE [LARGE SCALE GENOMIC DNA]</scope>
    <source>
        <strain evidence="1 2">DSM 41677</strain>
    </source>
</reference>
<dbReference type="EMBL" id="LMWS01000031">
    <property type="protein sequence ID" value="KUN35817.1"/>
    <property type="molecule type" value="Genomic_DNA"/>
</dbReference>
<evidence type="ECO:0000313" key="1">
    <source>
        <dbReference type="EMBL" id="KUN35817.1"/>
    </source>
</evidence>